<dbReference type="Proteomes" id="UP000095141">
    <property type="component" value="Unassembled WGS sequence"/>
</dbReference>
<protein>
    <submittedName>
        <fullName evidence="1">Uncharacterized protein</fullName>
    </submittedName>
</protein>
<evidence type="ECO:0000313" key="1">
    <source>
        <dbReference type="EMBL" id="OCX46860.1"/>
    </source>
</evidence>
<gene>
    <name evidence="1" type="ORF">BFD03_08555</name>
</gene>
<organism evidence="1 2">
    <name type="scientific">Limosilactobacillus reuteri</name>
    <name type="common">Lactobacillus reuteri</name>
    <dbReference type="NCBI Taxonomy" id="1598"/>
    <lineage>
        <taxon>Bacteria</taxon>
        <taxon>Bacillati</taxon>
        <taxon>Bacillota</taxon>
        <taxon>Bacilli</taxon>
        <taxon>Lactobacillales</taxon>
        <taxon>Lactobacillaceae</taxon>
        <taxon>Limosilactobacillus</taxon>
    </lineage>
</organism>
<dbReference type="EMBL" id="MCNS01000017">
    <property type="protein sequence ID" value="OCX46860.1"/>
    <property type="molecule type" value="Genomic_DNA"/>
</dbReference>
<proteinExistence type="predicted"/>
<accession>A0A1C2G633</accession>
<sequence length="105" mass="11745">MRFDHEINFYTEESKHYNPLTSQTDGGSKLVASMMGNVTDVGADRTVRLLGSITQGVKIIRIVEPIEKQWAYLTIDDGPTKYRMRTTTVPLKNVSILVGEDVGKT</sequence>
<evidence type="ECO:0000313" key="2">
    <source>
        <dbReference type="Proteomes" id="UP000095141"/>
    </source>
</evidence>
<comment type="caution">
    <text evidence="1">The sequence shown here is derived from an EMBL/GenBank/DDBJ whole genome shotgun (WGS) entry which is preliminary data.</text>
</comment>
<dbReference type="RefSeq" id="WP_066035912.1">
    <property type="nucleotide sequence ID" value="NZ_CP136906.1"/>
</dbReference>
<dbReference type="AlphaFoldDB" id="A0A1C2G633"/>
<reference evidence="1 2" key="1">
    <citation type="submission" date="2016-08" db="EMBL/GenBank/DDBJ databases">
        <title>Probiotic bacterium isolated from chicken gut.</title>
        <authorList>
            <person name="Levy J.L."/>
            <person name="Hassan H.M."/>
            <person name="Mendoza M.A."/>
        </authorList>
    </citation>
    <scope>NUCLEOTIDE SEQUENCE [LARGE SCALE GENOMIC DNA]</scope>
    <source>
        <strain evidence="1 2">P43</strain>
    </source>
</reference>
<name>A0A1C2G633_LIMRT</name>